<dbReference type="GO" id="GO:0003990">
    <property type="term" value="F:acetylcholinesterase activity"/>
    <property type="evidence" value="ECO:0007669"/>
    <property type="project" value="TreeGrafter"/>
</dbReference>
<evidence type="ECO:0000256" key="1">
    <source>
        <dbReference type="ARBA" id="ARBA00005964"/>
    </source>
</evidence>
<dbReference type="FunFam" id="3.40.50.1820:FF:000029">
    <property type="entry name" value="Acetylcholinesterase"/>
    <property type="match status" value="1"/>
</dbReference>
<reference evidence="6" key="1">
    <citation type="submission" date="2022-03" db="EMBL/GenBank/DDBJ databases">
        <authorList>
            <person name="Martin C."/>
        </authorList>
    </citation>
    <scope>NUCLEOTIDE SEQUENCE</scope>
</reference>
<feature type="chain" id="PRO_5042621125" description="Carboxylic ester hydrolase" evidence="5">
    <location>
        <begin position="18"/>
        <end position="644"/>
    </location>
</feature>
<dbReference type="PRINTS" id="PR00878">
    <property type="entry name" value="CHOLNESTRASE"/>
</dbReference>
<dbReference type="InterPro" id="IPR019826">
    <property type="entry name" value="Carboxylesterase_B_AS"/>
</dbReference>
<dbReference type="GO" id="GO:0005886">
    <property type="term" value="C:plasma membrane"/>
    <property type="evidence" value="ECO:0007669"/>
    <property type="project" value="TreeGrafter"/>
</dbReference>
<name>A0A8J1UYH5_OWEFU</name>
<feature type="signal peptide" evidence="5">
    <location>
        <begin position="1"/>
        <end position="17"/>
    </location>
</feature>
<keyword evidence="4" id="KW-1015">Disulfide bond</keyword>
<dbReference type="InterPro" id="IPR029058">
    <property type="entry name" value="AB_hydrolase_fold"/>
</dbReference>
<keyword evidence="3 5" id="KW-0378">Hydrolase</keyword>
<dbReference type="Pfam" id="PF00135">
    <property type="entry name" value="COesterase"/>
    <property type="match status" value="1"/>
</dbReference>
<dbReference type="Gene3D" id="3.40.50.1820">
    <property type="entry name" value="alpha/beta hydrolase"/>
    <property type="match status" value="1"/>
</dbReference>
<comment type="caution">
    <text evidence="6">The sequence shown here is derived from an EMBL/GenBank/DDBJ whole genome shotgun (WGS) entry which is preliminary data.</text>
</comment>
<keyword evidence="5" id="KW-0732">Signal</keyword>
<dbReference type="GO" id="GO:0006581">
    <property type="term" value="P:acetylcholine catabolic process"/>
    <property type="evidence" value="ECO:0007669"/>
    <property type="project" value="TreeGrafter"/>
</dbReference>
<dbReference type="Proteomes" id="UP000749559">
    <property type="component" value="Unassembled WGS sequence"/>
</dbReference>
<dbReference type="PROSITE" id="PS00941">
    <property type="entry name" value="CARBOXYLESTERASE_B_2"/>
    <property type="match status" value="1"/>
</dbReference>
<evidence type="ECO:0000256" key="2">
    <source>
        <dbReference type="ARBA" id="ARBA00022487"/>
    </source>
</evidence>
<protein>
    <recommendedName>
        <fullName evidence="5">Carboxylic ester hydrolase</fullName>
        <ecNumber evidence="5">3.1.1.-</ecNumber>
    </recommendedName>
</protein>
<sequence>MSFFVFLIFLCFVSCNARNTNSFIKLMNKKCPGSDHVGMDGNDDILDMCNSAVGQYNRARGHNGKWKCKLFVKSDDVFAMKVKILKRGRPKTFIHILVNQNGELIKEQKGFYKKKDCIRLNAMGINTNSGLVHGVTSKSPQGQIVEEYLGIPYADPPVGDLRFAKPKAYRMFPNGTYNATSYRNSCFGYIDETFGDFKGSDMWNPKNPLSEDCLFLNIWVPLPVRQNRTVMVWIFGGGFYSGSSSLSVYDGKALAAHADVVVVSMNYRVGSFGFFSTGDDRSKGNFGLHDVLLSLQWINTNIGSFGGDKDSVTLFGESAGAATIGYMLMADEADPLFKRAILQSASPDSRWSFMTGEQAKERSQLFASAMTCQDNANLVECLRTKEANEIYAKDYVTGNFFEFPWVPNKDGELVEDNPRNLIKEGKFQKKDIIAGVNTDEGSFWILYALQGFSKDNSSGQSEQMYRDAIKTLDWDLPFGTQDLITTEYLPADTSDRNANRDAIEDETGDRAFICPTINLAQDFSTSNSGNTVYMYYLSHRASNEVWPEWMGTIHGADIQWIFGLPLDKSLNYTKEEEALSKDIMTYWSNFAKTGNPNGAGLSEWPTYRADAYTHMEFREANSQGVYPTGSKHREKYCTFWNSIL</sequence>
<dbReference type="InterPro" id="IPR019819">
    <property type="entry name" value="Carboxylesterase_B_CS"/>
</dbReference>
<evidence type="ECO:0000313" key="7">
    <source>
        <dbReference type="Proteomes" id="UP000749559"/>
    </source>
</evidence>
<keyword evidence="2" id="KW-0719">Serine esterase</keyword>
<dbReference type="OrthoDB" id="9000293at2759"/>
<evidence type="ECO:0000313" key="6">
    <source>
        <dbReference type="EMBL" id="CAH1800629.1"/>
    </source>
</evidence>
<evidence type="ECO:0000256" key="3">
    <source>
        <dbReference type="ARBA" id="ARBA00022801"/>
    </source>
</evidence>
<gene>
    <name evidence="6" type="ORF">OFUS_LOCUS24488</name>
</gene>
<evidence type="ECO:0000256" key="4">
    <source>
        <dbReference type="ARBA" id="ARBA00023157"/>
    </source>
</evidence>
<dbReference type="PANTHER" id="PTHR43918">
    <property type="entry name" value="ACETYLCHOLINESTERASE"/>
    <property type="match status" value="1"/>
</dbReference>
<evidence type="ECO:0000256" key="5">
    <source>
        <dbReference type="RuleBase" id="RU361235"/>
    </source>
</evidence>
<dbReference type="PANTHER" id="PTHR43918:SF12">
    <property type="entry name" value="ACETYLCHOLINESTERASE 1"/>
    <property type="match status" value="1"/>
</dbReference>
<dbReference type="AlphaFoldDB" id="A0A8J1UYH5"/>
<dbReference type="GO" id="GO:0005615">
    <property type="term" value="C:extracellular space"/>
    <property type="evidence" value="ECO:0007669"/>
    <property type="project" value="TreeGrafter"/>
</dbReference>
<keyword evidence="7" id="KW-1185">Reference proteome</keyword>
<dbReference type="InterPro" id="IPR002018">
    <property type="entry name" value="CarbesteraseB"/>
</dbReference>
<dbReference type="InterPro" id="IPR050654">
    <property type="entry name" value="AChE-related_enzymes"/>
</dbReference>
<organism evidence="6 7">
    <name type="scientific">Owenia fusiformis</name>
    <name type="common">Polychaete worm</name>
    <dbReference type="NCBI Taxonomy" id="6347"/>
    <lineage>
        <taxon>Eukaryota</taxon>
        <taxon>Metazoa</taxon>
        <taxon>Spiralia</taxon>
        <taxon>Lophotrochozoa</taxon>
        <taxon>Annelida</taxon>
        <taxon>Polychaeta</taxon>
        <taxon>Sedentaria</taxon>
        <taxon>Canalipalpata</taxon>
        <taxon>Sabellida</taxon>
        <taxon>Oweniida</taxon>
        <taxon>Oweniidae</taxon>
        <taxon>Owenia</taxon>
    </lineage>
</organism>
<dbReference type="PROSITE" id="PS00122">
    <property type="entry name" value="CARBOXYLESTERASE_B_1"/>
    <property type="match status" value="1"/>
</dbReference>
<dbReference type="GO" id="GO:0019695">
    <property type="term" value="P:choline metabolic process"/>
    <property type="evidence" value="ECO:0007669"/>
    <property type="project" value="TreeGrafter"/>
</dbReference>
<dbReference type="SUPFAM" id="SSF53474">
    <property type="entry name" value="alpha/beta-Hydrolases"/>
    <property type="match status" value="1"/>
</dbReference>
<accession>A0A8J1UYH5</accession>
<dbReference type="InterPro" id="IPR000997">
    <property type="entry name" value="Cholinesterase"/>
</dbReference>
<dbReference type="EC" id="3.1.1.-" evidence="5"/>
<proteinExistence type="inferred from homology"/>
<dbReference type="EMBL" id="CAIIXF020000012">
    <property type="protein sequence ID" value="CAH1800629.1"/>
    <property type="molecule type" value="Genomic_DNA"/>
</dbReference>
<comment type="similarity">
    <text evidence="1 5">Belongs to the type-B carboxylesterase/lipase family.</text>
</comment>